<proteinExistence type="inferred from homology"/>
<comment type="similarity">
    <text evidence="6">Belongs to the SEDS family. MrdB/RodA subfamily.</text>
</comment>
<dbReference type="STRING" id="295108.HT99x_00921"/>
<keyword evidence="5 6" id="KW-0472">Membrane</keyword>
<dbReference type="InterPro" id="IPR001182">
    <property type="entry name" value="FtsW/RodA"/>
</dbReference>
<comment type="function">
    <text evidence="6">Peptidoglycan polymerase that is essential for cell wall elongation.</text>
</comment>
<evidence type="ECO:0000313" key="7">
    <source>
        <dbReference type="EMBL" id="KRG21730.1"/>
    </source>
</evidence>
<dbReference type="PATRIC" id="fig|1590043.3.peg.926"/>
<dbReference type="PANTHER" id="PTHR30474">
    <property type="entry name" value="CELL CYCLE PROTEIN"/>
    <property type="match status" value="1"/>
</dbReference>
<comment type="catalytic activity">
    <reaction evidence="6">
        <text>[GlcNAc-(1-&gt;4)-Mur2Ac(oyl-L-Ala-gamma-D-Glu-L-Lys-D-Ala-D-Ala)](n)-di-trans,octa-cis-undecaprenyl diphosphate + beta-D-GlcNAc-(1-&gt;4)-Mur2Ac(oyl-L-Ala-gamma-D-Glu-L-Lys-D-Ala-D-Ala)-di-trans,octa-cis-undecaprenyl diphosphate = [GlcNAc-(1-&gt;4)-Mur2Ac(oyl-L-Ala-gamma-D-Glu-L-Lys-D-Ala-D-Ala)](n+1)-di-trans,octa-cis-undecaprenyl diphosphate + di-trans,octa-cis-undecaprenyl diphosphate + H(+)</text>
        <dbReference type="Rhea" id="RHEA:23708"/>
        <dbReference type="Rhea" id="RHEA-COMP:9602"/>
        <dbReference type="Rhea" id="RHEA-COMP:9603"/>
        <dbReference type="ChEBI" id="CHEBI:15378"/>
        <dbReference type="ChEBI" id="CHEBI:58405"/>
        <dbReference type="ChEBI" id="CHEBI:60033"/>
        <dbReference type="ChEBI" id="CHEBI:78435"/>
        <dbReference type="EC" id="2.4.99.28"/>
    </reaction>
</comment>
<feature type="transmembrane region" description="Helical" evidence="6">
    <location>
        <begin position="88"/>
        <end position="106"/>
    </location>
</feature>
<keyword evidence="6" id="KW-0328">Glycosyltransferase</keyword>
<evidence type="ECO:0000256" key="2">
    <source>
        <dbReference type="ARBA" id="ARBA00022692"/>
    </source>
</evidence>
<evidence type="ECO:0000256" key="1">
    <source>
        <dbReference type="ARBA" id="ARBA00004141"/>
    </source>
</evidence>
<dbReference type="RefSeq" id="WP_075065560.1">
    <property type="nucleotide sequence ID" value="NZ_LKAJ02000001.1"/>
</dbReference>
<keyword evidence="6" id="KW-1003">Cell membrane</keyword>
<dbReference type="EC" id="2.4.99.28" evidence="6"/>
<feature type="transmembrane region" description="Helical" evidence="6">
    <location>
        <begin position="351"/>
        <end position="372"/>
    </location>
</feature>
<accession>A0A0Q9YVI1</accession>
<dbReference type="GO" id="GO:0071555">
    <property type="term" value="P:cell wall organization"/>
    <property type="evidence" value="ECO:0007669"/>
    <property type="project" value="UniProtKB-KW"/>
</dbReference>
<keyword evidence="9" id="KW-1185">Reference proteome</keyword>
<dbReference type="GO" id="GO:0008955">
    <property type="term" value="F:peptidoglycan glycosyltransferase activity"/>
    <property type="evidence" value="ECO:0007669"/>
    <property type="project" value="UniProtKB-UniRule"/>
</dbReference>
<comment type="pathway">
    <text evidence="6">Cell wall biogenesis; peptidoglycan biosynthesis.</text>
</comment>
<dbReference type="AlphaFoldDB" id="A0A0Q9YVI1"/>
<protein>
    <recommendedName>
        <fullName evidence="6">Peptidoglycan glycosyltransferase MrdB</fullName>
        <shortName evidence="6">PGT</shortName>
        <ecNumber evidence="6">2.4.99.28</ecNumber>
    </recommendedName>
    <alternativeName>
        <fullName evidence="6">Cell elongation protein RodA</fullName>
    </alternativeName>
    <alternativeName>
        <fullName evidence="6">Cell wall polymerase</fullName>
    </alternativeName>
    <alternativeName>
        <fullName evidence="6">Peptidoglycan polymerase</fullName>
        <shortName evidence="6">PG polymerase</shortName>
    </alternativeName>
</protein>
<evidence type="ECO:0000256" key="5">
    <source>
        <dbReference type="ARBA" id="ARBA00023136"/>
    </source>
</evidence>
<comment type="subcellular location">
    <subcellularLocation>
        <location evidence="6">Cell inner membrane</location>
        <topology evidence="6">Multi-pass membrane protein</topology>
    </subcellularLocation>
    <subcellularLocation>
        <location evidence="1">Membrane</location>
        <topology evidence="1">Multi-pass membrane protein</topology>
    </subcellularLocation>
</comment>
<dbReference type="UniPathway" id="UPA00219"/>
<dbReference type="Proteomes" id="UP000051497">
    <property type="component" value="Unassembled WGS sequence"/>
</dbReference>
<gene>
    <name evidence="6 7" type="primary">mrdB</name>
    <name evidence="6 8" type="synonym">rodA</name>
    <name evidence="8" type="ORF">HT99x_003985</name>
    <name evidence="7" type="ORF">HT99x_00921</name>
</gene>
<dbReference type="HAMAP" id="MF_02079">
    <property type="entry name" value="PGT_RodA"/>
    <property type="match status" value="1"/>
</dbReference>
<keyword evidence="6" id="KW-0961">Cell wall biogenesis/degradation</keyword>
<feature type="transmembrane region" description="Helical" evidence="6">
    <location>
        <begin position="33"/>
        <end position="52"/>
    </location>
</feature>
<evidence type="ECO:0000313" key="8">
    <source>
        <dbReference type="EMBL" id="MCS5710577.1"/>
    </source>
</evidence>
<keyword evidence="6" id="KW-0808">Transferase</keyword>
<dbReference type="GO" id="GO:0009252">
    <property type="term" value="P:peptidoglycan biosynthetic process"/>
    <property type="evidence" value="ECO:0007669"/>
    <property type="project" value="UniProtKB-UniRule"/>
</dbReference>
<sequence length="381" mass="41983">MLSRPKSSLRLNRPAWQSVPGLRALFCVHWDHTLFLLIGLLLAMSFGLLYSASGQKTTILLRHGIHLAFSFGIFVAVAQFSPKTFKQWAPILYAGGILMLLVVLILGTSSKGAQRWVNLGGFRFQPSEFMKLITPLMLAYYLDNKTIPLNTRTLITSLAIVLVPGLLIIKQPDLGTGLLVIATGFGVLFFAGIRWSFILKLGAAALATLPILWWKLHDYQRERVLTFLNPERDPLGSGYHIIQSKIAIGSGGLYGKGWCQGTQSQLNFLPERTTDFIFSVLGEEFGFVGASILCALYFAVILRGIVIMTQNPDTFNRLMVGGIIFGFFICFFINIGMVSGLLPVVGCPLPLISYGGTSLVTWMTAFGMLVAIQSQQKNLPR</sequence>
<keyword evidence="2 6" id="KW-0812">Transmembrane</keyword>
<reference evidence="8" key="3">
    <citation type="submission" date="2021-06" db="EMBL/GenBank/DDBJ databases">
        <title>Genomic Description and Analysis of Intracellular Bacteria, Candidatus Berkiella cookevillensis and Candidatus Berkiella aquae.</title>
        <authorList>
            <person name="Kidane D.T."/>
            <person name="Mehari Y.T."/>
            <person name="Rice F.C."/>
            <person name="Arivett B.A."/>
            <person name="Farone A.L."/>
            <person name="Berk S.G."/>
            <person name="Farone M.B."/>
        </authorList>
    </citation>
    <scope>NUCLEOTIDE SEQUENCE</scope>
    <source>
        <strain evidence="8">HT99</strain>
    </source>
</reference>
<dbReference type="EMBL" id="LKAJ01000003">
    <property type="protein sequence ID" value="KRG21730.1"/>
    <property type="molecule type" value="Genomic_DNA"/>
</dbReference>
<keyword evidence="4 6" id="KW-1133">Transmembrane helix</keyword>
<keyword evidence="6" id="KW-0997">Cell inner membrane</keyword>
<dbReference type="GO" id="GO:0015648">
    <property type="term" value="F:lipid-linked peptidoglycan transporter activity"/>
    <property type="evidence" value="ECO:0007669"/>
    <property type="project" value="TreeGrafter"/>
</dbReference>
<dbReference type="PANTHER" id="PTHR30474:SF1">
    <property type="entry name" value="PEPTIDOGLYCAN GLYCOSYLTRANSFERASE MRDB"/>
    <property type="match status" value="1"/>
</dbReference>
<evidence type="ECO:0000256" key="4">
    <source>
        <dbReference type="ARBA" id="ARBA00022989"/>
    </source>
</evidence>
<dbReference type="GO" id="GO:0051301">
    <property type="term" value="P:cell division"/>
    <property type="evidence" value="ECO:0007669"/>
    <property type="project" value="InterPro"/>
</dbReference>
<keyword evidence="3 6" id="KW-0133">Cell shape</keyword>
<dbReference type="EMBL" id="LKAJ02000001">
    <property type="protein sequence ID" value="MCS5710577.1"/>
    <property type="molecule type" value="Genomic_DNA"/>
</dbReference>
<dbReference type="NCBIfam" id="TIGR02210">
    <property type="entry name" value="rodA_shape"/>
    <property type="match status" value="1"/>
</dbReference>
<organism evidence="7">
    <name type="scientific">Candidatus Berkiella aquae</name>
    <dbReference type="NCBI Taxonomy" id="295108"/>
    <lineage>
        <taxon>Bacteria</taxon>
        <taxon>Pseudomonadati</taxon>
        <taxon>Pseudomonadota</taxon>
        <taxon>Gammaproteobacteria</taxon>
        <taxon>Candidatus Berkiellales</taxon>
        <taxon>Candidatus Berkiellaceae</taxon>
        <taxon>Candidatus Berkiella</taxon>
    </lineage>
</organism>
<dbReference type="GO" id="GO:0008360">
    <property type="term" value="P:regulation of cell shape"/>
    <property type="evidence" value="ECO:0007669"/>
    <property type="project" value="UniProtKB-KW"/>
</dbReference>
<feature type="transmembrane region" description="Helical" evidence="6">
    <location>
        <begin position="174"/>
        <end position="191"/>
    </location>
</feature>
<feature type="transmembrane region" description="Helical" evidence="6">
    <location>
        <begin position="64"/>
        <end position="82"/>
    </location>
</feature>
<name>A0A0Q9YVI1_9GAMM</name>
<comment type="caution">
    <text evidence="7">The sequence shown here is derived from an EMBL/GenBank/DDBJ whole genome shotgun (WGS) entry which is preliminary data.</text>
</comment>
<reference evidence="7" key="1">
    <citation type="submission" date="2015-09" db="EMBL/GenBank/DDBJ databases">
        <title>Draft Genome Sequences of Two Novel Amoeba-resistant Intranuclear Bacteria, Candidatus Berkiella cookevillensis and Candidatus Berkiella aquae.</title>
        <authorList>
            <person name="Mehari Y.T."/>
            <person name="Arivett B.A."/>
            <person name="Farone A.L."/>
            <person name="Gunderson J.H."/>
            <person name="Farone M.B."/>
        </authorList>
    </citation>
    <scope>NUCLEOTIDE SEQUENCE [LARGE SCALE GENOMIC DNA]</scope>
    <source>
        <strain evidence="7">HT99</strain>
    </source>
</reference>
<keyword evidence="6" id="KW-0573">Peptidoglycan synthesis</keyword>
<feature type="transmembrane region" description="Helical" evidence="6">
    <location>
        <begin position="149"/>
        <end position="168"/>
    </location>
</feature>
<dbReference type="InterPro" id="IPR011923">
    <property type="entry name" value="RodA/MrdB"/>
</dbReference>
<dbReference type="OrthoDB" id="9768187at2"/>
<feature type="transmembrane region" description="Helical" evidence="6">
    <location>
        <begin position="285"/>
        <end position="306"/>
    </location>
</feature>
<feature type="transmembrane region" description="Helical" evidence="6">
    <location>
        <begin position="318"/>
        <end position="345"/>
    </location>
</feature>
<evidence type="ECO:0000256" key="6">
    <source>
        <dbReference type="HAMAP-Rule" id="MF_02079"/>
    </source>
</evidence>
<evidence type="ECO:0000256" key="3">
    <source>
        <dbReference type="ARBA" id="ARBA00022960"/>
    </source>
</evidence>
<dbReference type="Pfam" id="PF01098">
    <property type="entry name" value="FTSW_RODA_SPOVE"/>
    <property type="match status" value="1"/>
</dbReference>
<reference evidence="8" key="2">
    <citation type="journal article" date="2016" name="Genome Announc.">
        <title>Draft Genome Sequences of Two Novel Amoeba-Resistant Intranuclear Bacteria, 'Candidatus Berkiella cookevillensis' and 'Candidatus Berkiella aquae'.</title>
        <authorList>
            <person name="Mehari Y.T."/>
            <person name="Arivett B.A."/>
            <person name="Farone A.L."/>
            <person name="Gunderson J.H."/>
            <person name="Farone M.B."/>
        </authorList>
    </citation>
    <scope>NUCLEOTIDE SEQUENCE</scope>
    <source>
        <strain evidence="8">HT99</strain>
    </source>
</reference>
<dbReference type="GO" id="GO:0005886">
    <property type="term" value="C:plasma membrane"/>
    <property type="evidence" value="ECO:0007669"/>
    <property type="project" value="UniProtKB-SubCell"/>
</dbReference>
<dbReference type="GO" id="GO:0032153">
    <property type="term" value="C:cell division site"/>
    <property type="evidence" value="ECO:0007669"/>
    <property type="project" value="TreeGrafter"/>
</dbReference>
<feature type="transmembrane region" description="Helical" evidence="6">
    <location>
        <begin position="198"/>
        <end position="216"/>
    </location>
</feature>
<evidence type="ECO:0000313" key="9">
    <source>
        <dbReference type="Proteomes" id="UP000051497"/>
    </source>
</evidence>